<accession>A0A9X1USV3</accession>
<dbReference type="InterPro" id="IPR008927">
    <property type="entry name" value="6-PGluconate_DH-like_C_sf"/>
</dbReference>
<dbReference type="AlphaFoldDB" id="A0A9X1USV3"/>
<dbReference type="Gene3D" id="3.40.50.720">
    <property type="entry name" value="NAD(P)-binding Rossmann-like Domain"/>
    <property type="match status" value="1"/>
</dbReference>
<dbReference type="Pfam" id="PF00378">
    <property type="entry name" value="ECH_1"/>
    <property type="match status" value="1"/>
</dbReference>
<reference evidence="16" key="1">
    <citation type="submission" date="2021-08" db="EMBL/GenBank/DDBJ databases">
        <title>Complete genome sequence of Moraxella sp strain PS-22.</title>
        <authorList>
            <person name="Das S.K."/>
        </authorList>
    </citation>
    <scope>NUCLEOTIDE SEQUENCE</scope>
    <source>
        <strain evidence="16">PS-22</strain>
    </source>
</reference>
<keyword evidence="10" id="KW-0456">Lyase</keyword>
<evidence type="ECO:0000256" key="10">
    <source>
        <dbReference type="ARBA" id="ARBA00023239"/>
    </source>
</evidence>
<dbReference type="Pfam" id="PF02737">
    <property type="entry name" value="3HCDH_N"/>
    <property type="match status" value="1"/>
</dbReference>
<evidence type="ECO:0000313" key="17">
    <source>
        <dbReference type="Proteomes" id="UP001139238"/>
    </source>
</evidence>
<dbReference type="PANTHER" id="PTHR43612">
    <property type="entry name" value="TRIFUNCTIONAL ENZYME SUBUNIT ALPHA"/>
    <property type="match status" value="1"/>
</dbReference>
<evidence type="ECO:0000256" key="9">
    <source>
        <dbReference type="ARBA" id="ARBA00023098"/>
    </source>
</evidence>
<dbReference type="PANTHER" id="PTHR43612:SF3">
    <property type="entry name" value="TRIFUNCTIONAL ENZYME SUBUNIT ALPHA, MITOCHONDRIAL"/>
    <property type="match status" value="1"/>
</dbReference>
<dbReference type="Pfam" id="PF00725">
    <property type="entry name" value="3HCDH"/>
    <property type="match status" value="1"/>
</dbReference>
<sequence length="722" mass="78480">MTSLTSQAANQLANFSATDDDNIVILTIQQSRKMNVLDEHFSNDLEKIAQSFIEDKDSKGLIITSDKDSFIVGADIDQFANIQSPKQAFDFVEHFKKVLRSLETCGKPVVAALTGTALGGGLEVALGCHYRIAVDQPNAKYGLPEVKLGLLPGGGGTQRLMRLVGMQKALELMTQGTKLTTQAAHQLGIIDAVVTDKTSLIEQAKQWIHEHPTAQQPWDAKGFKIPQGNALTPQNAQMLSIAPAMANQKSHGNYPAITHILSCVFEGSLVDIDTGLALESRYFVACAMSQVSKNMIGTLWHQLNSINKGQSRPKSIPPYQTKKVGVLGAGMMGAGIAYVSAKAGIDVVLLDTTMENADKGKTYSENLLNKAIAKGRSNDSKKQSLLDKIQTTTDYADLADCDLVIEAVFEDRDIKAKCTQQAEAVTASDAIFASNTSTLPITGLAKASGRPKQFIGLHFFSPVDKMPLVEIIMGEQTDETTLAKAFDYVLQIGKTPIVVNDSRGFYTSRVFATYITEGSAMLSEGVHPRLIEVAGIKSGMPVGPLALQDEVSLGLMLHINEQTKKDLQKEGKEMPHHPADSVVELMGKTHGRLGKKVGKGFYDYPEGGEKQLWPGLSNLFPVADTQPTQQELIDRFMFIQANETARCYEENVINSIADANIGSIFGWGFAPHHGGTLQFINAYGVDNFVARSQQLAERYGERFAPAQVLVAMAKAHKEFVNE</sequence>
<dbReference type="InterPro" id="IPR036291">
    <property type="entry name" value="NAD(P)-bd_dom_sf"/>
</dbReference>
<evidence type="ECO:0000259" key="15">
    <source>
        <dbReference type="Pfam" id="PF02737"/>
    </source>
</evidence>
<dbReference type="InterPro" id="IPR029045">
    <property type="entry name" value="ClpP/crotonase-like_dom_sf"/>
</dbReference>
<dbReference type="PROSITE" id="PS00166">
    <property type="entry name" value="ENOYL_COA_HYDRATASE"/>
    <property type="match status" value="1"/>
</dbReference>
<keyword evidence="9" id="KW-0443">Lipid metabolism</keyword>
<organism evidence="16 17">
    <name type="scientific">Moraxella tetraodonis</name>
    <dbReference type="NCBI Taxonomy" id="2767221"/>
    <lineage>
        <taxon>Bacteria</taxon>
        <taxon>Pseudomonadati</taxon>
        <taxon>Pseudomonadota</taxon>
        <taxon>Gammaproteobacteria</taxon>
        <taxon>Moraxellales</taxon>
        <taxon>Moraxellaceae</taxon>
        <taxon>Moraxella</taxon>
    </lineage>
</organism>
<evidence type="ECO:0000256" key="13">
    <source>
        <dbReference type="RuleBase" id="RU003707"/>
    </source>
</evidence>
<dbReference type="GO" id="GO:0016509">
    <property type="term" value="F:long-chain (3S)-3-hydroxyacyl-CoA dehydrogenase (NAD+) activity"/>
    <property type="evidence" value="ECO:0007669"/>
    <property type="project" value="TreeGrafter"/>
</dbReference>
<evidence type="ECO:0000259" key="14">
    <source>
        <dbReference type="Pfam" id="PF00725"/>
    </source>
</evidence>
<dbReference type="SUPFAM" id="SSF48179">
    <property type="entry name" value="6-phosphogluconate dehydrogenase C-terminal domain-like"/>
    <property type="match status" value="2"/>
</dbReference>
<evidence type="ECO:0000256" key="7">
    <source>
        <dbReference type="ARBA" id="ARBA00023002"/>
    </source>
</evidence>
<name>A0A9X1USV3_9GAMM</name>
<dbReference type="GO" id="GO:0006635">
    <property type="term" value="P:fatty acid beta-oxidation"/>
    <property type="evidence" value="ECO:0007669"/>
    <property type="project" value="TreeGrafter"/>
</dbReference>
<dbReference type="GO" id="GO:0004300">
    <property type="term" value="F:enoyl-CoA hydratase activity"/>
    <property type="evidence" value="ECO:0007669"/>
    <property type="project" value="UniProtKB-EC"/>
</dbReference>
<dbReference type="FunFam" id="3.40.50.720:FF:000009">
    <property type="entry name" value="Fatty oxidation complex, alpha subunit"/>
    <property type="match status" value="1"/>
</dbReference>
<dbReference type="InterPro" id="IPR050136">
    <property type="entry name" value="FA_oxidation_alpha_subunit"/>
</dbReference>
<dbReference type="EMBL" id="JACSYB010000001">
    <property type="protein sequence ID" value="MCG8148316.1"/>
    <property type="molecule type" value="Genomic_DNA"/>
</dbReference>
<dbReference type="GO" id="GO:0070403">
    <property type="term" value="F:NAD+ binding"/>
    <property type="evidence" value="ECO:0007669"/>
    <property type="project" value="InterPro"/>
</dbReference>
<evidence type="ECO:0000256" key="12">
    <source>
        <dbReference type="ARBA" id="ARBA00049556"/>
    </source>
</evidence>
<dbReference type="CDD" id="cd06558">
    <property type="entry name" value="crotonase-like"/>
    <property type="match status" value="1"/>
</dbReference>
<keyword evidence="5" id="KW-0276">Fatty acid metabolism</keyword>
<dbReference type="InterPro" id="IPR018376">
    <property type="entry name" value="Enoyl-CoA_hyd/isom_CS"/>
</dbReference>
<dbReference type="Gene3D" id="3.90.226.10">
    <property type="entry name" value="2-enoyl-CoA Hydratase, Chain A, domain 1"/>
    <property type="match status" value="1"/>
</dbReference>
<gene>
    <name evidence="16" type="ORF">H9W84_09260</name>
</gene>
<evidence type="ECO:0000256" key="4">
    <source>
        <dbReference type="ARBA" id="ARBA00012076"/>
    </source>
</evidence>
<proteinExistence type="inferred from homology"/>
<evidence type="ECO:0000256" key="5">
    <source>
        <dbReference type="ARBA" id="ARBA00022832"/>
    </source>
</evidence>
<feature type="domain" description="3-hydroxyacyl-CoA dehydrogenase C-terminal" evidence="14">
    <location>
        <begin position="504"/>
        <end position="604"/>
    </location>
</feature>
<keyword evidence="6" id="KW-0442">Lipid degradation</keyword>
<dbReference type="RefSeq" id="WP_239743199.1">
    <property type="nucleotide sequence ID" value="NZ_JACSYB010000001.1"/>
</dbReference>
<keyword evidence="17" id="KW-1185">Reference proteome</keyword>
<dbReference type="SUPFAM" id="SSF52096">
    <property type="entry name" value="ClpP/crotonase"/>
    <property type="match status" value="1"/>
</dbReference>
<dbReference type="InterPro" id="IPR001753">
    <property type="entry name" value="Enoyl-CoA_hydra/iso"/>
</dbReference>
<keyword evidence="8" id="KW-0520">NAD</keyword>
<evidence type="ECO:0000256" key="2">
    <source>
        <dbReference type="ARBA" id="ARBA00007005"/>
    </source>
</evidence>
<evidence type="ECO:0000313" key="16">
    <source>
        <dbReference type="EMBL" id="MCG8148316.1"/>
    </source>
</evidence>
<dbReference type="EC" id="4.2.1.17" evidence="4"/>
<dbReference type="InterPro" id="IPR006176">
    <property type="entry name" value="3-OHacyl-CoA_DH_NAD-bd"/>
</dbReference>
<keyword evidence="7" id="KW-0560">Oxidoreductase</keyword>
<comment type="similarity">
    <text evidence="13">Belongs to the enoyl-CoA hydratase/isomerase family.</text>
</comment>
<comment type="caution">
    <text evidence="16">The sequence shown here is derived from an EMBL/GenBank/DDBJ whole genome shotgun (WGS) entry which is preliminary data.</text>
</comment>
<dbReference type="InterPro" id="IPR006108">
    <property type="entry name" value="3HC_DH_C"/>
</dbReference>
<protein>
    <recommendedName>
        <fullName evidence="4">enoyl-CoA hydratase</fullName>
        <ecNumber evidence="4">4.2.1.17</ecNumber>
    </recommendedName>
</protein>
<feature type="domain" description="3-hydroxyacyl-CoA dehydrogenase NAD binding" evidence="15">
    <location>
        <begin position="323"/>
        <end position="501"/>
    </location>
</feature>
<keyword evidence="11" id="KW-0511">Multifunctional enzyme</keyword>
<comment type="similarity">
    <text evidence="3">In the N-terminal section; belongs to the enoyl-CoA hydratase/isomerase family.</text>
</comment>
<comment type="pathway">
    <text evidence="1">Lipid metabolism; fatty acid beta-oxidation.</text>
</comment>
<comment type="catalytic activity">
    <reaction evidence="12">
        <text>a (3S)-3-hydroxyacyl-CoA + NAD(+) = a 3-oxoacyl-CoA + NADH + H(+)</text>
        <dbReference type="Rhea" id="RHEA:22432"/>
        <dbReference type="ChEBI" id="CHEBI:15378"/>
        <dbReference type="ChEBI" id="CHEBI:57318"/>
        <dbReference type="ChEBI" id="CHEBI:57540"/>
        <dbReference type="ChEBI" id="CHEBI:57945"/>
        <dbReference type="ChEBI" id="CHEBI:90726"/>
        <dbReference type="EC" id="1.1.1.35"/>
    </reaction>
</comment>
<dbReference type="Proteomes" id="UP001139238">
    <property type="component" value="Unassembled WGS sequence"/>
</dbReference>
<dbReference type="SUPFAM" id="SSF51735">
    <property type="entry name" value="NAD(P)-binding Rossmann-fold domains"/>
    <property type="match status" value="1"/>
</dbReference>
<comment type="similarity">
    <text evidence="2">In the central section; belongs to the 3-hydroxyacyl-CoA dehydrogenase family.</text>
</comment>
<evidence type="ECO:0000256" key="3">
    <source>
        <dbReference type="ARBA" id="ARBA00008750"/>
    </source>
</evidence>
<evidence type="ECO:0000256" key="8">
    <source>
        <dbReference type="ARBA" id="ARBA00023027"/>
    </source>
</evidence>
<evidence type="ECO:0000256" key="1">
    <source>
        <dbReference type="ARBA" id="ARBA00005005"/>
    </source>
</evidence>
<evidence type="ECO:0000256" key="6">
    <source>
        <dbReference type="ARBA" id="ARBA00022963"/>
    </source>
</evidence>
<dbReference type="Gene3D" id="1.10.1040.50">
    <property type="match status" value="1"/>
</dbReference>
<evidence type="ECO:0000256" key="11">
    <source>
        <dbReference type="ARBA" id="ARBA00023268"/>
    </source>
</evidence>